<keyword evidence="3" id="KW-1185">Reference proteome</keyword>
<evidence type="ECO:0000313" key="3">
    <source>
        <dbReference type="Proteomes" id="UP000438448"/>
    </source>
</evidence>
<dbReference type="Proteomes" id="UP000438448">
    <property type="component" value="Unassembled WGS sequence"/>
</dbReference>
<feature type="compositionally biased region" description="Low complexity" evidence="1">
    <location>
        <begin position="191"/>
        <end position="211"/>
    </location>
</feature>
<proteinExistence type="predicted"/>
<gene>
    <name evidence="2" type="ORF">NRB20_75280</name>
</gene>
<dbReference type="Pfam" id="PF06013">
    <property type="entry name" value="WXG100"/>
    <property type="match status" value="1"/>
</dbReference>
<sequence>MTAQNEPAQIPHDGENVFSWSRQDIQDAFEHLDTTDAQAQALKYATGASEFDQGLETFKRSIDRSITEAWEGASAEAAKAAISEYTKDAANLTDLLSGIGTGISAAADAVVKTKNGIKPAAEHSWTTNIPFLGRAQARSEEHTRTQNESDTRSAMLQHYVTEFKKTDSSLPVLPASLNPIKTDKNPGPGVTNPGPSAPTSTGPATTNSNDKNSGDKNSKDSKDSTDQSQSNNQNQSTNPNSTANTSSNASTTPSSLDSTTPSSVTPSSYSGTGAYSGTGGLGGTAGDNTSGGGAGRSVPGTGTPNTAAAAASVNSRAGVSSAGMNNMGGMGGANQGKRDEDKVHKTAEYLTNAENGELLIGELDKTIPGGVIGADFGSAKTPPPE</sequence>
<organism evidence="2 3">
    <name type="scientific">Nocardia macrotermitis</name>
    <dbReference type="NCBI Taxonomy" id="2585198"/>
    <lineage>
        <taxon>Bacteria</taxon>
        <taxon>Bacillati</taxon>
        <taxon>Actinomycetota</taxon>
        <taxon>Actinomycetes</taxon>
        <taxon>Mycobacteriales</taxon>
        <taxon>Nocardiaceae</taxon>
        <taxon>Nocardia</taxon>
    </lineage>
</organism>
<feature type="compositionally biased region" description="Low complexity" evidence="1">
    <location>
        <begin position="298"/>
        <end position="325"/>
    </location>
</feature>
<evidence type="ECO:0000313" key="2">
    <source>
        <dbReference type="EMBL" id="MQY24393.1"/>
    </source>
</evidence>
<protein>
    <submittedName>
        <fullName evidence="2">Uncharacterized protein</fullName>
    </submittedName>
</protein>
<dbReference type="InterPro" id="IPR036689">
    <property type="entry name" value="ESAT-6-like_sf"/>
</dbReference>
<dbReference type="RefSeq" id="WP_153416113.1">
    <property type="nucleotide sequence ID" value="NZ_WEGK01000034.1"/>
</dbReference>
<dbReference type="OrthoDB" id="4527402at2"/>
<feature type="compositionally biased region" description="Basic and acidic residues" evidence="1">
    <location>
        <begin position="212"/>
        <end position="225"/>
    </location>
</feature>
<feature type="compositionally biased region" description="Low complexity" evidence="1">
    <location>
        <begin position="226"/>
        <end position="273"/>
    </location>
</feature>
<dbReference type="AlphaFoldDB" id="A0A7K0DF19"/>
<feature type="region of interest" description="Disordered" evidence="1">
    <location>
        <begin position="166"/>
        <end position="343"/>
    </location>
</feature>
<accession>A0A7K0DF19</accession>
<reference evidence="2 3" key="1">
    <citation type="submission" date="2019-10" db="EMBL/GenBank/DDBJ databases">
        <title>Nocardia macrotermitis sp. nov. and Nocardia aurantia sp. nov., isolated from the gut of fungus growing-termite Macrotermes natalensis.</title>
        <authorList>
            <person name="Benndorf R."/>
            <person name="Schwitalla J."/>
            <person name="Martin K."/>
            <person name="De Beer W."/>
            <person name="Kaster A.-K."/>
            <person name="Vollmers J."/>
            <person name="Poulsen M."/>
            <person name="Beemelmanns C."/>
        </authorList>
    </citation>
    <scope>NUCLEOTIDE SEQUENCE [LARGE SCALE GENOMIC DNA]</scope>
    <source>
        <strain evidence="2 3">RB20</strain>
    </source>
</reference>
<evidence type="ECO:0000256" key="1">
    <source>
        <dbReference type="SAM" id="MobiDB-lite"/>
    </source>
</evidence>
<name>A0A7K0DF19_9NOCA</name>
<dbReference type="EMBL" id="WEGK01000034">
    <property type="protein sequence ID" value="MQY24393.1"/>
    <property type="molecule type" value="Genomic_DNA"/>
</dbReference>
<dbReference type="InterPro" id="IPR010310">
    <property type="entry name" value="T7SS_ESAT-6-like"/>
</dbReference>
<dbReference type="Gene3D" id="1.10.287.1060">
    <property type="entry name" value="ESAT-6-like"/>
    <property type="match status" value="1"/>
</dbReference>
<comment type="caution">
    <text evidence="2">The sequence shown here is derived from an EMBL/GenBank/DDBJ whole genome shotgun (WGS) entry which is preliminary data.</text>
</comment>
<feature type="compositionally biased region" description="Gly residues" evidence="1">
    <location>
        <begin position="274"/>
        <end position="295"/>
    </location>
</feature>
<dbReference type="SUPFAM" id="SSF140453">
    <property type="entry name" value="EsxAB dimer-like"/>
    <property type="match status" value="1"/>
</dbReference>